<keyword evidence="1" id="KW-0645">Protease</keyword>
<dbReference type="Proteomes" id="UP001190336">
    <property type="component" value="Chromosome"/>
</dbReference>
<dbReference type="InterPro" id="IPR009003">
    <property type="entry name" value="Peptidase_S1_PA"/>
</dbReference>
<dbReference type="GO" id="GO:0006508">
    <property type="term" value="P:proteolysis"/>
    <property type="evidence" value="ECO:0007669"/>
    <property type="project" value="UniProtKB-KW"/>
</dbReference>
<evidence type="ECO:0000313" key="1">
    <source>
        <dbReference type="EMBL" id="CAJ1497765.1"/>
    </source>
</evidence>
<name>A0ABN9MZQ9_9MYCO</name>
<dbReference type="EMBL" id="OY726394">
    <property type="protein sequence ID" value="CAJ1497765.1"/>
    <property type="molecule type" value="Genomic_DNA"/>
</dbReference>
<keyword evidence="2" id="KW-1185">Reference proteome</keyword>
<protein>
    <submittedName>
        <fullName evidence="1">Serine protease</fullName>
    </submittedName>
</protein>
<accession>A0ABN9MZQ9</accession>
<proteinExistence type="predicted"/>
<keyword evidence="1" id="KW-0378">Hydrolase</keyword>
<evidence type="ECO:0000313" key="2">
    <source>
        <dbReference type="Proteomes" id="UP001190336"/>
    </source>
</evidence>
<dbReference type="GO" id="GO:0008233">
    <property type="term" value="F:peptidase activity"/>
    <property type="evidence" value="ECO:0007669"/>
    <property type="project" value="UniProtKB-KW"/>
</dbReference>
<gene>
    <name evidence="1" type="ORF">MU0083_001758</name>
</gene>
<organism evidence="1 2">
    <name type="scientific">[Mycobacterium] kokjensenii</name>
    <dbReference type="NCBI Taxonomy" id="3064287"/>
    <lineage>
        <taxon>Bacteria</taxon>
        <taxon>Bacillati</taxon>
        <taxon>Actinomycetota</taxon>
        <taxon>Actinomycetes</taxon>
        <taxon>Mycobacteriales</taxon>
        <taxon>Mycobacteriaceae</taxon>
        <taxon>Mycolicibacter</taxon>
    </lineage>
</organism>
<sequence>MVIVGGGAGILVDGVNHCTLTTIGHDRTGDVVGFTSSRCGGPGATVALEGSDTTVGTVVAANGGLGYAVIRFDAPDLLPVSDYAGAAIHGIGPDPVADSYVCKWGPATPGICNHIWRDGWPDATMYGRFEAGDVGAPITMDGRLAGMAYHGDLLWRGRYAPPMFVTFLTKFRAILEDVNAGDGPGSGFVPIGG</sequence>
<dbReference type="RefSeq" id="WP_308476782.1">
    <property type="nucleotide sequence ID" value="NZ_OY726394.1"/>
</dbReference>
<dbReference type="SUPFAM" id="SSF50494">
    <property type="entry name" value="Trypsin-like serine proteases"/>
    <property type="match status" value="1"/>
</dbReference>
<reference evidence="1 2" key="1">
    <citation type="submission" date="2023-08" db="EMBL/GenBank/DDBJ databases">
        <authorList>
            <person name="Folkvardsen B D."/>
            <person name="Norman A."/>
        </authorList>
    </citation>
    <scope>NUCLEOTIDE SEQUENCE [LARGE SCALE GENOMIC DNA]</scope>
    <source>
        <strain evidence="1 2">Mu0083</strain>
    </source>
</reference>